<gene>
    <name evidence="3" type="ORF">EJB05_18870</name>
</gene>
<dbReference type="GO" id="GO:0048476">
    <property type="term" value="C:Holliday junction resolvase complex"/>
    <property type="evidence" value="ECO:0007669"/>
    <property type="project" value="UniProtKB-UniRule"/>
</dbReference>
<proteinExistence type="inferred from homology"/>
<keyword evidence="1" id="KW-0233">DNA recombination</keyword>
<reference evidence="3 4" key="1">
    <citation type="journal article" date="2019" name="Sci. Rep.">
        <title>A high-quality genome of Eragrostis curvula grass provides insights into Poaceae evolution and supports new strategies to enhance forage quality.</title>
        <authorList>
            <person name="Carballo J."/>
            <person name="Santos B.A.C.M."/>
            <person name="Zappacosta D."/>
            <person name="Garbus I."/>
            <person name="Selva J.P."/>
            <person name="Gallo C.A."/>
            <person name="Diaz A."/>
            <person name="Albertini E."/>
            <person name="Caccamo M."/>
            <person name="Echenique V."/>
        </authorList>
    </citation>
    <scope>NUCLEOTIDE SEQUENCE [LARGE SCALE GENOMIC DNA]</scope>
    <source>
        <strain evidence="4">cv. Victoria</strain>
        <tissue evidence="3">Leaf</tissue>
    </source>
</reference>
<feature type="region of interest" description="Disordered" evidence="2">
    <location>
        <begin position="93"/>
        <end position="134"/>
    </location>
</feature>
<name>A0A5J9VN41_9POAL</name>
<dbReference type="Gramene" id="TVU36915">
    <property type="protein sequence ID" value="TVU36915"/>
    <property type="gene ID" value="EJB05_18870"/>
</dbReference>
<keyword evidence="1" id="KW-0255">Endonuclease</keyword>
<evidence type="ECO:0000256" key="1">
    <source>
        <dbReference type="RuleBase" id="RU369042"/>
    </source>
</evidence>
<dbReference type="GO" id="GO:0000727">
    <property type="term" value="P:double-strand break repair via break-induced replication"/>
    <property type="evidence" value="ECO:0007669"/>
    <property type="project" value="UniProtKB-UniRule"/>
</dbReference>
<comment type="cofactor">
    <cofactor evidence="1">
        <name>Mg(2+)</name>
        <dbReference type="ChEBI" id="CHEBI:18420"/>
    </cofactor>
</comment>
<keyword evidence="1" id="KW-0460">Magnesium</keyword>
<dbReference type="PANTHER" id="PTHR13451:SF12">
    <property type="entry name" value="CROSSOVER JUNCTION ENDONUCLEASE MUS81"/>
    <property type="match status" value="1"/>
</dbReference>
<dbReference type="GO" id="GO:0003677">
    <property type="term" value="F:DNA binding"/>
    <property type="evidence" value="ECO:0007669"/>
    <property type="project" value="UniProtKB-UniRule"/>
</dbReference>
<comment type="caution">
    <text evidence="3">The sequence shown here is derived from an EMBL/GenBank/DDBJ whole genome shotgun (WGS) entry which is preliminary data.</text>
</comment>
<keyword evidence="1" id="KW-0539">Nucleus</keyword>
<dbReference type="GO" id="GO:0006308">
    <property type="term" value="P:DNA catabolic process"/>
    <property type="evidence" value="ECO:0007669"/>
    <property type="project" value="UniProtKB-UniRule"/>
</dbReference>
<evidence type="ECO:0000256" key="2">
    <source>
        <dbReference type="SAM" id="MobiDB-lite"/>
    </source>
</evidence>
<keyword evidence="1" id="KW-0227">DNA damage</keyword>
<dbReference type="Proteomes" id="UP000324897">
    <property type="component" value="Unassembled WGS sequence"/>
</dbReference>
<comment type="subunit">
    <text evidence="1">Interacts with EME1.</text>
</comment>
<keyword evidence="1" id="KW-0479">Metal-binding</keyword>
<keyword evidence="1" id="KW-0234">DNA repair</keyword>
<dbReference type="AlphaFoldDB" id="A0A5J9VN41"/>
<accession>A0A5J9VN41</accession>
<evidence type="ECO:0000313" key="4">
    <source>
        <dbReference type="Proteomes" id="UP000324897"/>
    </source>
</evidence>
<sequence length="272" mass="29884">MALPAPKQLKVRLPENEGVARYLHEKRLSVQEQTGGLKVHLDRTFAKAYRNVCDAAEPIRTLKEFSKINGVGPWLMRNMKEFFADSNQDLSPTKGKLAGANGKHCHGKKPRGLKSSLPKKNTAAPSSGKERSTKVGLSACSSSVIPVSSQRTFEPQSSGAMGSFNILDNDTPYLDNSVRAMPPRQSNEDFLEAYEVVLILDDRENFGSLSRKVAASKVADKIHSLCKAPVEIEILSYLVEALCLALQQLSCIYLEGLLGVYGTPTLFFNIEK</sequence>
<keyword evidence="1" id="KW-0540">Nuclease</keyword>
<dbReference type="PANTHER" id="PTHR13451">
    <property type="entry name" value="CLASS II CROSSOVER JUNCTION ENDONUCLEASE MUS81"/>
    <property type="match status" value="1"/>
</dbReference>
<dbReference type="OrthoDB" id="5963188at2759"/>
<protein>
    <recommendedName>
        <fullName evidence="1">Crossover junction endonuclease MUS81</fullName>
        <ecNumber evidence="1">3.1.22.-</ecNumber>
    </recommendedName>
</protein>
<feature type="non-terminal residue" evidence="3">
    <location>
        <position position="1"/>
    </location>
</feature>
<dbReference type="GO" id="GO:0031573">
    <property type="term" value="P:mitotic intra-S DNA damage checkpoint signaling"/>
    <property type="evidence" value="ECO:0007669"/>
    <property type="project" value="TreeGrafter"/>
</dbReference>
<feature type="compositionally biased region" description="Basic residues" evidence="2">
    <location>
        <begin position="103"/>
        <end position="112"/>
    </location>
</feature>
<dbReference type="GO" id="GO:0048257">
    <property type="term" value="F:3'-flap endonuclease activity"/>
    <property type="evidence" value="ECO:0007669"/>
    <property type="project" value="TreeGrafter"/>
</dbReference>
<dbReference type="GO" id="GO:0046872">
    <property type="term" value="F:metal ion binding"/>
    <property type="evidence" value="ECO:0007669"/>
    <property type="project" value="UniProtKB-UniRule"/>
</dbReference>
<comment type="similarity">
    <text evidence="1">Belongs to the XPF family.</text>
</comment>
<comment type="function">
    <text evidence="1">Interacts with EME1 to form a DNA structure-specific endonuclease with substrate preference for branched DNA structures with a 5'-end at the branch nick. Typical substrates include 3'-flap structures, D-loops, replication forks and nicked Holliday junctions. May be required in mitosis for the processing of stalled or collapsed replication fork intermediates. May be required in meiosis for the repair of meiosis-specific double strand breaks subsequent to single-end invasion (SEI).</text>
</comment>
<keyword evidence="4" id="KW-1185">Reference proteome</keyword>
<comment type="subcellular location">
    <subcellularLocation>
        <location evidence="1">Nucleus</location>
    </subcellularLocation>
</comment>
<dbReference type="GO" id="GO:0005634">
    <property type="term" value="C:nucleus"/>
    <property type="evidence" value="ECO:0007669"/>
    <property type="project" value="UniProtKB-SubCell"/>
</dbReference>
<keyword evidence="1" id="KW-0378">Hydrolase</keyword>
<organism evidence="3 4">
    <name type="scientific">Eragrostis curvula</name>
    <name type="common">weeping love grass</name>
    <dbReference type="NCBI Taxonomy" id="38414"/>
    <lineage>
        <taxon>Eukaryota</taxon>
        <taxon>Viridiplantae</taxon>
        <taxon>Streptophyta</taxon>
        <taxon>Embryophyta</taxon>
        <taxon>Tracheophyta</taxon>
        <taxon>Spermatophyta</taxon>
        <taxon>Magnoliopsida</taxon>
        <taxon>Liliopsida</taxon>
        <taxon>Poales</taxon>
        <taxon>Poaceae</taxon>
        <taxon>PACMAD clade</taxon>
        <taxon>Chloridoideae</taxon>
        <taxon>Eragrostideae</taxon>
        <taxon>Eragrostidinae</taxon>
        <taxon>Eragrostis</taxon>
    </lineage>
</organism>
<dbReference type="InterPro" id="IPR033309">
    <property type="entry name" value="Mus81"/>
</dbReference>
<dbReference type="EC" id="3.1.22.-" evidence="1"/>
<dbReference type="GO" id="GO:0008821">
    <property type="term" value="F:crossover junction DNA endonuclease activity"/>
    <property type="evidence" value="ECO:0007669"/>
    <property type="project" value="UniProtKB-UniRule"/>
</dbReference>
<dbReference type="EMBL" id="RWGY01000009">
    <property type="protein sequence ID" value="TVU36915.1"/>
    <property type="molecule type" value="Genomic_DNA"/>
</dbReference>
<dbReference type="GO" id="GO:0000712">
    <property type="term" value="P:resolution of meiotic recombination intermediates"/>
    <property type="evidence" value="ECO:0007669"/>
    <property type="project" value="TreeGrafter"/>
</dbReference>
<evidence type="ECO:0000313" key="3">
    <source>
        <dbReference type="EMBL" id="TVU36915.1"/>
    </source>
</evidence>